<accession>A0A565BD05</accession>
<gene>
    <name evidence="2" type="ORF">ANE_LOCUS9914</name>
</gene>
<comment type="caution">
    <text evidence="2">The sequence shown here is derived from an EMBL/GenBank/DDBJ whole genome shotgun (WGS) entry which is preliminary data.</text>
</comment>
<keyword evidence="3" id="KW-1185">Reference proteome</keyword>
<evidence type="ECO:0000313" key="2">
    <source>
        <dbReference type="EMBL" id="VVA99469.1"/>
    </source>
</evidence>
<name>A0A565BD05_9BRAS</name>
<proteinExistence type="predicted"/>
<reference evidence="2" key="1">
    <citation type="submission" date="2019-07" db="EMBL/GenBank/DDBJ databases">
        <authorList>
            <person name="Dittberner H."/>
        </authorList>
    </citation>
    <scope>NUCLEOTIDE SEQUENCE [LARGE SCALE GENOMIC DNA]</scope>
</reference>
<evidence type="ECO:0000256" key="1">
    <source>
        <dbReference type="SAM" id="MobiDB-lite"/>
    </source>
</evidence>
<dbReference type="Proteomes" id="UP000489600">
    <property type="component" value="Unassembled WGS sequence"/>
</dbReference>
<protein>
    <submittedName>
        <fullName evidence="2">Uncharacterized protein</fullName>
    </submittedName>
</protein>
<organism evidence="2 3">
    <name type="scientific">Arabis nemorensis</name>
    <dbReference type="NCBI Taxonomy" id="586526"/>
    <lineage>
        <taxon>Eukaryota</taxon>
        <taxon>Viridiplantae</taxon>
        <taxon>Streptophyta</taxon>
        <taxon>Embryophyta</taxon>
        <taxon>Tracheophyta</taxon>
        <taxon>Spermatophyta</taxon>
        <taxon>Magnoliopsida</taxon>
        <taxon>eudicotyledons</taxon>
        <taxon>Gunneridae</taxon>
        <taxon>Pentapetalae</taxon>
        <taxon>rosids</taxon>
        <taxon>malvids</taxon>
        <taxon>Brassicales</taxon>
        <taxon>Brassicaceae</taxon>
        <taxon>Arabideae</taxon>
        <taxon>Arabis</taxon>
    </lineage>
</organism>
<evidence type="ECO:0000313" key="3">
    <source>
        <dbReference type="Proteomes" id="UP000489600"/>
    </source>
</evidence>
<feature type="region of interest" description="Disordered" evidence="1">
    <location>
        <begin position="1"/>
        <end position="25"/>
    </location>
</feature>
<dbReference type="EMBL" id="CABITT030000003">
    <property type="protein sequence ID" value="VVA99469.1"/>
    <property type="molecule type" value="Genomic_DNA"/>
</dbReference>
<dbReference type="AlphaFoldDB" id="A0A565BD05"/>
<sequence length="82" mass="9357">MRSEEASSPDPREERGKKMSRNRDNHRCFLPDSFTVVVSGKNEGFAGDNNLCMTFSGHRLYLLRRLPLAADLTNESLSRLTR</sequence>